<evidence type="ECO:0000256" key="1">
    <source>
        <dbReference type="SAM" id="MobiDB-lite"/>
    </source>
</evidence>
<dbReference type="EMBL" id="BAABHA010000016">
    <property type="protein sequence ID" value="GAA4393988.1"/>
    <property type="molecule type" value="Genomic_DNA"/>
</dbReference>
<sequence length="671" mass="74779">MDASGEAHELRARLDEHHQRQKDLQKQKGLFTEVAPHAEPDNEQIGAPQSDASESLLEKPESVPPVESLASGEPTGSQAELPMTGTAREVDVEAEAPVAPSPSSVPAAEEADEQVLIGERVKLGQAHYLQLHRDNVGQYFIRGAFYPNALELNQQYKENRAEDILSQFPGYLVLAPGIVGDFEENQLLIELQLREEDAINSEVVDELCFLNTPLPISRIKSISFATESAQSSFYNNVESFRDYFFPKSLSRAIRDDIPTVEGELSRQPRLPATNVAKWTEVLERFDRVLGMFGYMKIASVLRANVEGPLVDYPDEFLGAWHEINTAIEKPERAKTPVFKSLLRLDIDQGQGVVRAKRALFFALINTIYSGEQISYATAIKLINQVGGAFKRSNLVGKEAESQESQLQELRVAAEEFNKLSTPGLIPFQSVLKHFEGPQNEHASSNLPLSALVLLGKFSDRKRDKSDKQAALNYFARTNAAIQKTDLIQYLAIMGLYYGYQSLVREMENPFTEQPELASLNEDTNRLRFRMEKPDDRRLVESVFRFSKSDGSPIHDGLNYLDFDISNYKGLVIHAAGSQTIQQPQVPLFEPAPIEVKAVEPLTTAASAVVDKLSWQAAYPEGVGPDSVLYIALMKLRPESFIKSVAEIEALLEELPASQRTALQELAFLMGK</sequence>
<organism evidence="3 4">
    <name type="scientific">Hymenobacter koreensis</name>
    <dbReference type="NCBI Taxonomy" id="1084523"/>
    <lineage>
        <taxon>Bacteria</taxon>
        <taxon>Pseudomonadati</taxon>
        <taxon>Bacteroidota</taxon>
        <taxon>Cytophagia</taxon>
        <taxon>Cytophagales</taxon>
        <taxon>Hymenobacteraceae</taxon>
        <taxon>Hymenobacter</taxon>
    </lineage>
</organism>
<protein>
    <recommendedName>
        <fullName evidence="2">2-Component system ADP-ribosyltransferase domain-containing protein</fullName>
    </recommendedName>
</protein>
<proteinExistence type="predicted"/>
<evidence type="ECO:0000259" key="2">
    <source>
        <dbReference type="Pfam" id="PF22546"/>
    </source>
</evidence>
<comment type="caution">
    <text evidence="3">The sequence shown here is derived from an EMBL/GenBank/DDBJ whole genome shotgun (WGS) entry which is preliminary data.</text>
</comment>
<keyword evidence="4" id="KW-1185">Reference proteome</keyword>
<feature type="compositionally biased region" description="Basic and acidic residues" evidence="1">
    <location>
        <begin position="1"/>
        <end position="26"/>
    </location>
</feature>
<feature type="region of interest" description="Disordered" evidence="1">
    <location>
        <begin position="1"/>
        <end position="81"/>
    </location>
</feature>
<dbReference type="Pfam" id="PF22546">
    <property type="entry name" value="2CompART"/>
    <property type="match status" value="1"/>
</dbReference>
<feature type="domain" description="2-Component system ADP-ribosyltransferase" evidence="2">
    <location>
        <begin position="127"/>
        <end position="236"/>
    </location>
</feature>
<dbReference type="Proteomes" id="UP001500454">
    <property type="component" value="Unassembled WGS sequence"/>
</dbReference>
<accession>A0ABP8JQ60</accession>
<evidence type="ECO:0000313" key="4">
    <source>
        <dbReference type="Proteomes" id="UP001500454"/>
    </source>
</evidence>
<reference evidence="4" key="1">
    <citation type="journal article" date="2019" name="Int. J. Syst. Evol. Microbiol.">
        <title>The Global Catalogue of Microorganisms (GCM) 10K type strain sequencing project: providing services to taxonomists for standard genome sequencing and annotation.</title>
        <authorList>
            <consortium name="The Broad Institute Genomics Platform"/>
            <consortium name="The Broad Institute Genome Sequencing Center for Infectious Disease"/>
            <person name="Wu L."/>
            <person name="Ma J."/>
        </authorList>
    </citation>
    <scope>NUCLEOTIDE SEQUENCE [LARGE SCALE GENOMIC DNA]</scope>
    <source>
        <strain evidence="4">JCM 17924</strain>
    </source>
</reference>
<gene>
    <name evidence="3" type="ORF">GCM10023186_46060</name>
</gene>
<evidence type="ECO:0000313" key="3">
    <source>
        <dbReference type="EMBL" id="GAA4393988.1"/>
    </source>
</evidence>
<dbReference type="InterPro" id="IPR054775">
    <property type="entry name" value="2CompART"/>
</dbReference>
<name>A0ABP8JQ60_9BACT</name>